<name>A0A914QZ04_9BILA</name>
<dbReference type="CDD" id="cd08662">
    <property type="entry name" value="M13"/>
    <property type="match status" value="1"/>
</dbReference>
<dbReference type="AlphaFoldDB" id="A0A914QZ04"/>
<dbReference type="Pfam" id="PF01431">
    <property type="entry name" value="Peptidase_M13"/>
    <property type="match status" value="1"/>
</dbReference>
<dbReference type="InterPro" id="IPR008753">
    <property type="entry name" value="Peptidase_M13_N"/>
</dbReference>
<comment type="cofactor">
    <cofactor evidence="1">
        <name>Zn(2+)</name>
        <dbReference type="ChEBI" id="CHEBI:29105"/>
    </cofactor>
</comment>
<dbReference type="InterPro" id="IPR000718">
    <property type="entry name" value="Peptidase_M13"/>
</dbReference>
<dbReference type="WBParaSite" id="PDA_v2.g7293.t1">
    <property type="protein sequence ID" value="PDA_v2.g7293.t1"/>
    <property type="gene ID" value="PDA_v2.g7293"/>
</dbReference>
<dbReference type="Gene3D" id="3.40.390.10">
    <property type="entry name" value="Collagenase (Catalytic Domain)"/>
    <property type="match status" value="1"/>
</dbReference>
<comment type="similarity">
    <text evidence="2">Belongs to the peptidase M13 family.</text>
</comment>
<accession>A0A914QZ04</accession>
<feature type="domain" description="Peptidase M13 C-terminal" evidence="8">
    <location>
        <begin position="365"/>
        <end position="577"/>
    </location>
</feature>
<dbReference type="GO" id="GO:0046872">
    <property type="term" value="F:metal ion binding"/>
    <property type="evidence" value="ECO:0007669"/>
    <property type="project" value="UniProtKB-KW"/>
</dbReference>
<keyword evidence="10" id="KW-1185">Reference proteome</keyword>
<keyword evidence="7" id="KW-0482">Metalloprotease</keyword>
<keyword evidence="4" id="KW-0479">Metal-binding</keyword>
<evidence type="ECO:0000259" key="8">
    <source>
        <dbReference type="Pfam" id="PF01431"/>
    </source>
</evidence>
<dbReference type="Gene3D" id="1.10.1380.10">
    <property type="entry name" value="Neutral endopeptidase , domain2"/>
    <property type="match status" value="1"/>
</dbReference>
<keyword evidence="3" id="KW-0645">Protease</keyword>
<feature type="domain" description="Peptidase M13 N-terminal" evidence="9">
    <location>
        <begin position="6"/>
        <end position="301"/>
    </location>
</feature>
<evidence type="ECO:0000259" key="9">
    <source>
        <dbReference type="Pfam" id="PF05649"/>
    </source>
</evidence>
<organism evidence="10 11">
    <name type="scientific">Panagrolaimus davidi</name>
    <dbReference type="NCBI Taxonomy" id="227884"/>
    <lineage>
        <taxon>Eukaryota</taxon>
        <taxon>Metazoa</taxon>
        <taxon>Ecdysozoa</taxon>
        <taxon>Nematoda</taxon>
        <taxon>Chromadorea</taxon>
        <taxon>Rhabditida</taxon>
        <taxon>Tylenchina</taxon>
        <taxon>Panagrolaimomorpha</taxon>
        <taxon>Panagrolaimoidea</taxon>
        <taxon>Panagrolaimidae</taxon>
        <taxon>Panagrolaimus</taxon>
    </lineage>
</organism>
<evidence type="ECO:0000256" key="1">
    <source>
        <dbReference type="ARBA" id="ARBA00001947"/>
    </source>
</evidence>
<proteinExistence type="inferred from homology"/>
<dbReference type="Proteomes" id="UP000887578">
    <property type="component" value="Unplaced"/>
</dbReference>
<dbReference type="GO" id="GO:0004222">
    <property type="term" value="F:metalloendopeptidase activity"/>
    <property type="evidence" value="ECO:0007669"/>
    <property type="project" value="InterPro"/>
</dbReference>
<reference evidence="11" key="1">
    <citation type="submission" date="2022-11" db="UniProtKB">
        <authorList>
            <consortium name="WormBaseParasite"/>
        </authorList>
    </citation>
    <scope>IDENTIFICATION</scope>
</reference>
<dbReference type="PRINTS" id="PR00786">
    <property type="entry name" value="NEPRILYSIN"/>
</dbReference>
<dbReference type="PANTHER" id="PTHR11733:SF240">
    <property type="entry name" value="GH14155P-RELATED"/>
    <property type="match status" value="1"/>
</dbReference>
<evidence type="ECO:0000256" key="4">
    <source>
        <dbReference type="ARBA" id="ARBA00022723"/>
    </source>
</evidence>
<evidence type="ECO:0000256" key="5">
    <source>
        <dbReference type="ARBA" id="ARBA00022801"/>
    </source>
</evidence>
<evidence type="ECO:0000256" key="6">
    <source>
        <dbReference type="ARBA" id="ARBA00022833"/>
    </source>
</evidence>
<dbReference type="GO" id="GO:0005886">
    <property type="term" value="C:plasma membrane"/>
    <property type="evidence" value="ECO:0007669"/>
    <property type="project" value="TreeGrafter"/>
</dbReference>
<evidence type="ECO:0000313" key="11">
    <source>
        <dbReference type="WBParaSite" id="PDA_v2.g7293.t1"/>
    </source>
</evidence>
<evidence type="ECO:0000313" key="10">
    <source>
        <dbReference type="Proteomes" id="UP000887578"/>
    </source>
</evidence>
<evidence type="ECO:0000256" key="7">
    <source>
        <dbReference type="ARBA" id="ARBA00023049"/>
    </source>
</evidence>
<sequence>MGEHPYIFNFVDPFLSYNNKQYKGEKWNETKQEIIADVQNVFEPFAELTESGITDEDIENAAEEIANFEWIIANSLADYYLEDSNVNFIRYDNLHRKFPAIDFETYITYATINAEKKVYEKISKRYYQYNFPFPDVYLKMNDLFANEFYGNFSGSVFGNYVYYRLLSFKKEENYFPSYLLSGKSKSKKEKLEFPRVSFPGQKFPRRKNPERILKLEDDNIAENCFSGAKAFLPYVIGRVYIDKRLPKESDRIRYVSSLKNVIDNVLIGMQSMIDGLSWMKPQSKQGAYLKIQNLVRNYVFPEWIADDKNLTEYYSGINSNFMNTNNYPQMTEYLKKFQMKQRFNLLLLTSGTDRSVWGFTATEVNARYIPQLNSITIPLAILQPPFFNPDWPTSVNFGSIGVVVGHELTHGFDSDGIHFGPFGEEIEWIDPETEKGFNEMAECIIEEYNGFCPLNSSYTPHCVNGVQTQGENIADNGGIHAAYRAYRNIIDFNGPDPLLPGDLASQFTHDQLFFLSFGQVWCEPPPTEENMQDQLEGDPHSPSKYRIQGTIQNFPAFRTAFNCPIGSNSAPKDHCNVWISDANISKFL</sequence>
<dbReference type="Pfam" id="PF05649">
    <property type="entry name" value="Peptidase_M13_N"/>
    <property type="match status" value="1"/>
</dbReference>
<dbReference type="PANTHER" id="PTHR11733">
    <property type="entry name" value="ZINC METALLOPROTEASE FAMILY M13 NEPRILYSIN-RELATED"/>
    <property type="match status" value="1"/>
</dbReference>
<dbReference type="InterPro" id="IPR042089">
    <property type="entry name" value="Peptidase_M13_dom_2"/>
</dbReference>
<dbReference type="PROSITE" id="PS51885">
    <property type="entry name" value="NEPRILYSIN"/>
    <property type="match status" value="1"/>
</dbReference>
<protein>
    <submittedName>
        <fullName evidence="11">Uncharacterized protein</fullName>
    </submittedName>
</protein>
<dbReference type="InterPro" id="IPR018497">
    <property type="entry name" value="Peptidase_M13_C"/>
</dbReference>
<evidence type="ECO:0000256" key="2">
    <source>
        <dbReference type="ARBA" id="ARBA00007357"/>
    </source>
</evidence>
<keyword evidence="6" id="KW-0862">Zinc</keyword>
<keyword evidence="5" id="KW-0378">Hydrolase</keyword>
<dbReference type="GO" id="GO:0016485">
    <property type="term" value="P:protein processing"/>
    <property type="evidence" value="ECO:0007669"/>
    <property type="project" value="TreeGrafter"/>
</dbReference>
<evidence type="ECO:0000256" key="3">
    <source>
        <dbReference type="ARBA" id="ARBA00022670"/>
    </source>
</evidence>
<dbReference type="InterPro" id="IPR024079">
    <property type="entry name" value="MetalloPept_cat_dom_sf"/>
</dbReference>
<dbReference type="SUPFAM" id="SSF55486">
    <property type="entry name" value="Metalloproteases ('zincins'), catalytic domain"/>
    <property type="match status" value="1"/>
</dbReference>